<protein>
    <submittedName>
        <fullName evidence="1">Uncharacterized protein</fullName>
    </submittedName>
</protein>
<organism evidence="1 2">
    <name type="scientific">Ensete ventricosum</name>
    <name type="common">Abyssinian banana</name>
    <name type="synonym">Musa ensete</name>
    <dbReference type="NCBI Taxonomy" id="4639"/>
    <lineage>
        <taxon>Eukaryota</taxon>
        <taxon>Viridiplantae</taxon>
        <taxon>Streptophyta</taxon>
        <taxon>Embryophyta</taxon>
        <taxon>Tracheophyta</taxon>
        <taxon>Spermatophyta</taxon>
        <taxon>Magnoliopsida</taxon>
        <taxon>Liliopsida</taxon>
        <taxon>Zingiberales</taxon>
        <taxon>Musaceae</taxon>
        <taxon>Ensete</taxon>
    </lineage>
</organism>
<dbReference type="Proteomes" id="UP000287651">
    <property type="component" value="Unassembled WGS sequence"/>
</dbReference>
<comment type="caution">
    <text evidence="1">The sequence shown here is derived from an EMBL/GenBank/DDBJ whole genome shotgun (WGS) entry which is preliminary data.</text>
</comment>
<evidence type="ECO:0000313" key="2">
    <source>
        <dbReference type="Proteomes" id="UP000287651"/>
    </source>
</evidence>
<evidence type="ECO:0000313" key="1">
    <source>
        <dbReference type="EMBL" id="RRT77450.1"/>
    </source>
</evidence>
<proteinExistence type="predicted"/>
<gene>
    <name evidence="1" type="ORF">B296_00028600</name>
</gene>
<accession>A0A427AMM8</accession>
<reference evidence="1 2" key="1">
    <citation type="journal article" date="2014" name="Agronomy (Basel)">
        <title>A Draft Genome Sequence for Ensete ventricosum, the Drought-Tolerant Tree Against Hunger.</title>
        <authorList>
            <person name="Harrison J."/>
            <person name="Moore K.A."/>
            <person name="Paszkiewicz K."/>
            <person name="Jones T."/>
            <person name="Grant M."/>
            <person name="Ambacheew D."/>
            <person name="Muzemil S."/>
            <person name="Studholme D.J."/>
        </authorList>
    </citation>
    <scope>NUCLEOTIDE SEQUENCE [LARGE SCALE GENOMIC DNA]</scope>
</reference>
<sequence>MDVGGPYPFGCLWRAKGRRGFTRTWLVSSHNAVRPRTEHSDVTGRRLTPQVIDPIAVEEEAICGGI</sequence>
<dbReference type="EMBL" id="AMZH03001929">
    <property type="protein sequence ID" value="RRT77450.1"/>
    <property type="molecule type" value="Genomic_DNA"/>
</dbReference>
<name>A0A427AMM8_ENSVE</name>
<dbReference type="AlphaFoldDB" id="A0A427AMM8"/>